<keyword evidence="2" id="KW-1185">Reference proteome</keyword>
<evidence type="ECO:0000313" key="2">
    <source>
        <dbReference type="Proteomes" id="UP001638806"/>
    </source>
</evidence>
<proteinExistence type="predicted"/>
<protein>
    <submittedName>
        <fullName evidence="1">Uncharacterized protein</fullName>
    </submittedName>
</protein>
<accession>A0ACC4DYX2</accession>
<dbReference type="Proteomes" id="UP001638806">
    <property type="component" value="Unassembled WGS sequence"/>
</dbReference>
<dbReference type="EMBL" id="JBGNUJ010000003">
    <property type="protein sequence ID" value="KAL3961555.1"/>
    <property type="molecule type" value="Genomic_DNA"/>
</dbReference>
<reference evidence="1" key="1">
    <citation type="submission" date="2024-12" db="EMBL/GenBank/DDBJ databases">
        <title>Comparative genomics and development of molecular markers within Purpureocillium lilacinum and among Purpureocillium species.</title>
        <authorList>
            <person name="Yeh Z.-Y."/>
            <person name="Ni N.-T."/>
            <person name="Lo P.-H."/>
            <person name="Mushyakhwo K."/>
            <person name="Lin C.-F."/>
            <person name="Nai Y.-S."/>
        </authorList>
    </citation>
    <scope>NUCLEOTIDE SEQUENCE</scope>
    <source>
        <strain evidence="1">NCHU-NPUST-175</strain>
    </source>
</reference>
<comment type="caution">
    <text evidence="1">The sequence shown here is derived from an EMBL/GenBank/DDBJ whole genome shotgun (WGS) entry which is preliminary data.</text>
</comment>
<organism evidence="1 2">
    <name type="scientific">Purpureocillium lilacinum</name>
    <name type="common">Paecilomyces lilacinus</name>
    <dbReference type="NCBI Taxonomy" id="33203"/>
    <lineage>
        <taxon>Eukaryota</taxon>
        <taxon>Fungi</taxon>
        <taxon>Dikarya</taxon>
        <taxon>Ascomycota</taxon>
        <taxon>Pezizomycotina</taxon>
        <taxon>Sordariomycetes</taxon>
        <taxon>Hypocreomycetidae</taxon>
        <taxon>Hypocreales</taxon>
        <taxon>Ophiocordycipitaceae</taxon>
        <taxon>Purpureocillium</taxon>
    </lineage>
</organism>
<sequence length="329" mass="37332">MQHATAKLVCLNWRHDDDAIDEIRRITQERVLARGDNHQTIHAATDKNKYLGIMEGFINRFERCSPHSRPDDGFDVIIDLDPAVGSRMNLETVVKQLQRYFPNLVKETPSSEQLDAAIEAAIGYKPDFKHELPDRTNGGSKKTQQPQPQENQRKSRQNQLEYMSIDVPANAITAALDQAFQGVDPKTSRFYMQLKQTRRVQNKFHVTLMHRATAKQHPELWKRYTTLHDASAGTEDKLDECGLILERVVFDDRIMAIVVRLIDAEGKWDCVNRVAHITVGTRDSTVKPKESNDLLARWLDDGVSDGGIVERVFEPKPTVVGAVRGVASR</sequence>
<gene>
    <name evidence="1" type="ORF">ACCO45_003078</name>
</gene>
<name>A0ACC4DYX2_PURLI</name>
<evidence type="ECO:0000313" key="1">
    <source>
        <dbReference type="EMBL" id="KAL3961555.1"/>
    </source>
</evidence>